<protein>
    <submittedName>
        <fullName evidence="6">Glutamyl-tRNA amidotransferase</fullName>
    </submittedName>
</protein>
<keyword evidence="7" id="KW-1185">Reference proteome</keyword>
<dbReference type="Proteomes" id="UP000002009">
    <property type="component" value="Chromosome 4"/>
</dbReference>
<sequence length="482" mass="51984">MATAIGPNPEDQVLRYQSPSNQPYEGLVSSTRHCDVHDGRVLAGPIDRASTMSHVSSTAGRWSVARARAASDSAAKARSVRGNRPRRILHDGEHRRVGARVAPRAIKKRKEEENPEWAKHWIDGEMPDGVDRELEAALLEMLDRRRDELFGEPPPGPSIEERMKAALAEDTPLPKNPNPLELPPLPDLRELAEMSNLSLTDEEIEDFTPKVHGILNWFGKLNEVDLDAMNKDVELYRDKWVTPLRPDEPEDFVNMEGIYENAGERWQAPYIKVPSVDKKEKAAAAMEGAAAPEEGAPEEASAAAGGGAAELTPEVLGMELLVGKVIKCEKHPDADKLYVETVDCGEPGGPRTICSGLVPYMSAADIDGKNVVVVANLKPRNMAGLTSAGMLLCANNGGDGDARRVELLLAPDEAVVGERLTWGDAANEPPHGGNKIAKKRIWEAVQPDLGVNGACEAGWRGVVLTSSAGAVKCASIKDGGVS</sequence>
<dbReference type="Pfam" id="PF01588">
    <property type="entry name" value="tRNA_bind"/>
    <property type="match status" value="1"/>
</dbReference>
<dbReference type="InterPro" id="IPR012340">
    <property type="entry name" value="NA-bd_OB-fold"/>
</dbReference>
<dbReference type="GO" id="GO:0006450">
    <property type="term" value="P:regulation of translational fidelity"/>
    <property type="evidence" value="ECO:0007669"/>
    <property type="project" value="InterPro"/>
</dbReference>
<name>C1E3K4_MICCC</name>
<dbReference type="InterPro" id="IPR036113">
    <property type="entry name" value="Asp/Glu-ADT_sf_sub_c"/>
</dbReference>
<feature type="domain" description="TRNA-binding" evidence="5">
    <location>
        <begin position="314"/>
        <end position="421"/>
    </location>
</feature>
<evidence type="ECO:0000256" key="2">
    <source>
        <dbReference type="ARBA" id="ARBA00022884"/>
    </source>
</evidence>
<dbReference type="STRING" id="296587.C1E3K4"/>
<evidence type="ECO:0000313" key="7">
    <source>
        <dbReference type="Proteomes" id="UP000002009"/>
    </source>
</evidence>
<dbReference type="InParanoid" id="C1E3K4"/>
<dbReference type="SUPFAM" id="SSF141000">
    <property type="entry name" value="Glu-tRNAGln amidotransferase C subunit"/>
    <property type="match status" value="1"/>
</dbReference>
<dbReference type="RefSeq" id="XP_002501308.1">
    <property type="nucleotide sequence ID" value="XM_002501262.1"/>
</dbReference>
<accession>C1E3K4</accession>
<dbReference type="InterPro" id="IPR003837">
    <property type="entry name" value="GatC"/>
</dbReference>
<feature type="compositionally biased region" description="Low complexity" evidence="4">
    <location>
        <begin position="284"/>
        <end position="303"/>
    </location>
</feature>
<evidence type="ECO:0000256" key="4">
    <source>
        <dbReference type="SAM" id="MobiDB-lite"/>
    </source>
</evidence>
<keyword evidence="2 3" id="KW-0694">RNA-binding</keyword>
<reference evidence="6 7" key="1">
    <citation type="journal article" date="2009" name="Science">
        <title>Green evolution and dynamic adaptations revealed by genomes of the marine picoeukaryotes Micromonas.</title>
        <authorList>
            <person name="Worden A.Z."/>
            <person name="Lee J.H."/>
            <person name="Mock T."/>
            <person name="Rouze P."/>
            <person name="Simmons M.P."/>
            <person name="Aerts A.L."/>
            <person name="Allen A.E."/>
            <person name="Cuvelier M.L."/>
            <person name="Derelle E."/>
            <person name="Everett M.V."/>
            <person name="Foulon E."/>
            <person name="Grimwood J."/>
            <person name="Gundlach H."/>
            <person name="Henrissat B."/>
            <person name="Napoli C."/>
            <person name="McDonald S.M."/>
            <person name="Parker M.S."/>
            <person name="Rombauts S."/>
            <person name="Salamov A."/>
            <person name="Von Dassow P."/>
            <person name="Badger J.H."/>
            <person name="Coutinho P.M."/>
            <person name="Demir E."/>
            <person name="Dubchak I."/>
            <person name="Gentemann C."/>
            <person name="Eikrem W."/>
            <person name="Gready J.E."/>
            <person name="John U."/>
            <person name="Lanier W."/>
            <person name="Lindquist E.A."/>
            <person name="Lucas S."/>
            <person name="Mayer K.F."/>
            <person name="Moreau H."/>
            <person name="Not F."/>
            <person name="Otillar R."/>
            <person name="Panaud O."/>
            <person name="Pangilinan J."/>
            <person name="Paulsen I."/>
            <person name="Piegu B."/>
            <person name="Poliakov A."/>
            <person name="Robbens S."/>
            <person name="Schmutz J."/>
            <person name="Toulza E."/>
            <person name="Wyss T."/>
            <person name="Zelensky A."/>
            <person name="Zhou K."/>
            <person name="Armbrust E.V."/>
            <person name="Bhattacharya D."/>
            <person name="Goodenough U.W."/>
            <person name="Van de Peer Y."/>
            <person name="Grigoriev I.V."/>
        </authorList>
    </citation>
    <scope>NUCLEOTIDE SEQUENCE [LARGE SCALE GENOMIC DNA]</scope>
    <source>
        <strain evidence="7">RCC299 / NOUM17</strain>
    </source>
</reference>
<dbReference type="PANTHER" id="PTHR11586:SF47">
    <property type="entry name" value="NUCLEIC ACID-BINDING, OB-FOLD-LIKE PROTEIN"/>
    <property type="match status" value="1"/>
</dbReference>
<gene>
    <name evidence="6" type="ORF">MICPUN_57713</name>
</gene>
<dbReference type="GO" id="GO:0000049">
    <property type="term" value="F:tRNA binding"/>
    <property type="evidence" value="ECO:0007669"/>
    <property type="project" value="UniProtKB-UniRule"/>
</dbReference>
<evidence type="ECO:0000256" key="3">
    <source>
        <dbReference type="PROSITE-ProRule" id="PRU00209"/>
    </source>
</evidence>
<dbReference type="Pfam" id="PF02686">
    <property type="entry name" value="GatC"/>
    <property type="match status" value="1"/>
</dbReference>
<dbReference type="OrthoDB" id="19141at2759"/>
<dbReference type="GO" id="GO:0016740">
    <property type="term" value="F:transferase activity"/>
    <property type="evidence" value="ECO:0007669"/>
    <property type="project" value="UniProtKB-KW"/>
</dbReference>
<dbReference type="AlphaFoldDB" id="C1E3K4"/>
<dbReference type="InterPro" id="IPR051270">
    <property type="entry name" value="Tyrosine-tRNA_ligase_regulator"/>
</dbReference>
<feature type="region of interest" description="Disordered" evidence="4">
    <location>
        <begin position="1"/>
        <end position="28"/>
    </location>
</feature>
<dbReference type="PANTHER" id="PTHR11586">
    <property type="entry name" value="TRNA-AMINOACYLATION COFACTOR ARC1 FAMILY MEMBER"/>
    <property type="match status" value="1"/>
</dbReference>
<keyword evidence="6" id="KW-0808">Transferase</keyword>
<feature type="region of interest" description="Disordered" evidence="4">
    <location>
        <begin position="284"/>
        <end position="307"/>
    </location>
</feature>
<dbReference type="eggNOG" id="KOG2241">
    <property type="taxonomic scope" value="Eukaryota"/>
</dbReference>
<keyword evidence="1 3" id="KW-0820">tRNA-binding</keyword>
<evidence type="ECO:0000256" key="1">
    <source>
        <dbReference type="ARBA" id="ARBA00022555"/>
    </source>
</evidence>
<organism evidence="6 7">
    <name type="scientific">Micromonas commoda (strain RCC299 / NOUM17 / CCMP2709)</name>
    <name type="common">Picoplanktonic green alga</name>
    <dbReference type="NCBI Taxonomy" id="296587"/>
    <lineage>
        <taxon>Eukaryota</taxon>
        <taxon>Viridiplantae</taxon>
        <taxon>Chlorophyta</taxon>
        <taxon>Mamiellophyceae</taxon>
        <taxon>Mamiellales</taxon>
        <taxon>Mamiellaceae</taxon>
        <taxon>Micromonas</taxon>
    </lineage>
</organism>
<dbReference type="Gene3D" id="2.40.50.140">
    <property type="entry name" value="Nucleic acid-binding proteins"/>
    <property type="match status" value="1"/>
</dbReference>
<evidence type="ECO:0000259" key="5">
    <source>
        <dbReference type="PROSITE" id="PS50886"/>
    </source>
</evidence>
<dbReference type="GeneID" id="8242981"/>
<dbReference type="SUPFAM" id="SSF50249">
    <property type="entry name" value="Nucleic acid-binding proteins"/>
    <property type="match status" value="1"/>
</dbReference>
<dbReference type="InterPro" id="IPR002547">
    <property type="entry name" value="tRNA-bd_dom"/>
</dbReference>
<proteinExistence type="predicted"/>
<evidence type="ECO:0000313" key="6">
    <source>
        <dbReference type="EMBL" id="ACO62566.1"/>
    </source>
</evidence>
<dbReference type="KEGG" id="mis:MICPUN_57713"/>
<feature type="compositionally biased region" description="Polar residues" evidence="4">
    <location>
        <begin position="15"/>
        <end position="28"/>
    </location>
</feature>
<dbReference type="OMA" id="GMLLCAN"/>
<dbReference type="EMBL" id="CP001325">
    <property type="protein sequence ID" value="ACO62566.1"/>
    <property type="molecule type" value="Genomic_DNA"/>
</dbReference>
<dbReference type="PROSITE" id="PS50886">
    <property type="entry name" value="TRBD"/>
    <property type="match status" value="1"/>
</dbReference>
<dbReference type="Gene3D" id="1.10.20.60">
    <property type="entry name" value="Glu-tRNAGln amidotransferase C subunit, N-terminal domain"/>
    <property type="match status" value="1"/>
</dbReference>